<protein>
    <recommendedName>
        <fullName evidence="2">Integrase, catalytic region, zinc finger, CCHC-type, peptidase aspartic, catalytic</fullName>
    </recommendedName>
</protein>
<evidence type="ECO:0008006" key="2">
    <source>
        <dbReference type="Google" id="ProtNLM"/>
    </source>
</evidence>
<accession>A0A699JGL4</accession>
<reference evidence="1" key="1">
    <citation type="journal article" date="2019" name="Sci. Rep.">
        <title>Draft genome of Tanacetum cinerariifolium, the natural source of mosquito coil.</title>
        <authorList>
            <person name="Yamashiro T."/>
            <person name="Shiraishi A."/>
            <person name="Satake H."/>
            <person name="Nakayama K."/>
        </authorList>
    </citation>
    <scope>NUCLEOTIDE SEQUENCE</scope>
</reference>
<dbReference type="EMBL" id="BKCJ010411194">
    <property type="protein sequence ID" value="GFA36295.1"/>
    <property type="molecule type" value="Genomic_DNA"/>
</dbReference>
<proteinExistence type="predicted"/>
<comment type="caution">
    <text evidence="1">The sequence shown here is derived from an EMBL/GenBank/DDBJ whole genome shotgun (WGS) entry which is preliminary data.</text>
</comment>
<evidence type="ECO:0000313" key="1">
    <source>
        <dbReference type="EMBL" id="GFA36295.1"/>
    </source>
</evidence>
<sequence length="169" mass="19629">MANLSEDIKCTSPDRTDFESWQQHIHFYCLGKENEVNILKLIDEGPFKMGKFRETLAEGALPLGPERDRVFADLTPEENERFKADIREMNILLQVKLTRGLKQSNYDQLYAYLKQHEAHANENKMMLERYMKHAIDPFALVSNVSPHQYPSQSSVNPQHAYVLSVTYQP</sequence>
<organism evidence="1">
    <name type="scientific">Tanacetum cinerariifolium</name>
    <name type="common">Dalmatian daisy</name>
    <name type="synonym">Chrysanthemum cinerariifolium</name>
    <dbReference type="NCBI Taxonomy" id="118510"/>
    <lineage>
        <taxon>Eukaryota</taxon>
        <taxon>Viridiplantae</taxon>
        <taxon>Streptophyta</taxon>
        <taxon>Embryophyta</taxon>
        <taxon>Tracheophyta</taxon>
        <taxon>Spermatophyta</taxon>
        <taxon>Magnoliopsida</taxon>
        <taxon>eudicotyledons</taxon>
        <taxon>Gunneridae</taxon>
        <taxon>Pentapetalae</taxon>
        <taxon>asterids</taxon>
        <taxon>campanulids</taxon>
        <taxon>Asterales</taxon>
        <taxon>Asteraceae</taxon>
        <taxon>Asteroideae</taxon>
        <taxon>Anthemideae</taxon>
        <taxon>Anthemidinae</taxon>
        <taxon>Tanacetum</taxon>
    </lineage>
</organism>
<dbReference type="AlphaFoldDB" id="A0A699JGL4"/>
<gene>
    <name evidence="1" type="ORF">Tci_608267</name>
</gene>
<name>A0A699JGL4_TANCI</name>